<dbReference type="CDD" id="cd00610">
    <property type="entry name" value="OAT_like"/>
    <property type="match status" value="1"/>
</dbReference>
<dbReference type="GO" id="GO:0019544">
    <property type="term" value="P:L-arginine catabolic process to L-glutamate"/>
    <property type="evidence" value="ECO:0007669"/>
    <property type="project" value="TreeGrafter"/>
</dbReference>
<gene>
    <name evidence="12" type="primary">oatA_14</name>
    <name evidence="11" type="synonym">oatA_15</name>
    <name evidence="13" type="synonym">oatA_3</name>
    <name evidence="9" type="synonym">oatA_5</name>
    <name evidence="10" type="synonym">oatA_6</name>
    <name evidence="11" type="ORF">CM83_21386</name>
    <name evidence="12" type="ORF">CM83_21388</name>
    <name evidence="10" type="ORF">CM83_21399</name>
    <name evidence="9" type="ORF">CM83_21402</name>
    <name evidence="13" type="ORF">g.23414</name>
</gene>
<evidence type="ECO:0000256" key="2">
    <source>
        <dbReference type="ARBA" id="ARBA00004998"/>
    </source>
</evidence>
<dbReference type="PANTHER" id="PTHR11986:SF18">
    <property type="entry name" value="ORNITHINE AMINOTRANSFERASE, MITOCHONDRIAL"/>
    <property type="match status" value="1"/>
</dbReference>
<dbReference type="GO" id="GO:0005737">
    <property type="term" value="C:cytoplasm"/>
    <property type="evidence" value="ECO:0007669"/>
    <property type="project" value="TreeGrafter"/>
</dbReference>
<organism evidence="12">
    <name type="scientific">Lygus hesperus</name>
    <name type="common">Western plant bug</name>
    <dbReference type="NCBI Taxonomy" id="30085"/>
    <lineage>
        <taxon>Eukaryota</taxon>
        <taxon>Metazoa</taxon>
        <taxon>Ecdysozoa</taxon>
        <taxon>Arthropoda</taxon>
        <taxon>Hexapoda</taxon>
        <taxon>Insecta</taxon>
        <taxon>Pterygota</taxon>
        <taxon>Neoptera</taxon>
        <taxon>Paraneoptera</taxon>
        <taxon>Hemiptera</taxon>
        <taxon>Heteroptera</taxon>
        <taxon>Panheteroptera</taxon>
        <taxon>Cimicomorpha</taxon>
        <taxon>Miridae</taxon>
        <taxon>Mirini</taxon>
        <taxon>Lygus</taxon>
    </lineage>
</organism>
<comment type="similarity">
    <text evidence="3 8">Belongs to the class-III pyridoxal-phosphate-dependent aminotransferase family.</text>
</comment>
<proteinExistence type="inferred from homology"/>
<evidence type="ECO:0000313" key="10">
    <source>
        <dbReference type="EMBL" id="JAF99414.1"/>
    </source>
</evidence>
<dbReference type="InterPro" id="IPR015424">
    <property type="entry name" value="PyrdxlP-dep_Trfase"/>
</dbReference>
<dbReference type="InterPro" id="IPR015421">
    <property type="entry name" value="PyrdxlP-dep_Trfase_major"/>
</dbReference>
<comment type="pathway">
    <text evidence="2 8">Amino-acid biosynthesis; L-proline biosynthesis; L-glutamate 5-semialdehyde from L-ornithine: step 1/1.</text>
</comment>
<reference evidence="12" key="2">
    <citation type="submission" date="2014-07" db="EMBL/GenBank/DDBJ databases">
        <authorList>
            <person name="Hull J."/>
        </authorList>
    </citation>
    <scope>NUCLEOTIDE SEQUENCE</scope>
</reference>
<evidence type="ECO:0000256" key="5">
    <source>
        <dbReference type="ARBA" id="ARBA00022576"/>
    </source>
</evidence>
<dbReference type="PROSITE" id="PS00600">
    <property type="entry name" value="AA_TRANSFER_CLASS_3"/>
    <property type="match status" value="1"/>
</dbReference>
<dbReference type="GO" id="GO:0010121">
    <property type="term" value="P:L-arginine catabolic process to proline via ornithine"/>
    <property type="evidence" value="ECO:0007669"/>
    <property type="project" value="TreeGrafter"/>
</dbReference>
<dbReference type="Gene3D" id="3.90.1150.10">
    <property type="entry name" value="Aspartate Aminotransferase, domain 1"/>
    <property type="match status" value="1"/>
</dbReference>
<dbReference type="EMBL" id="GBHO01045444">
    <property type="protein sequence ID" value="JAF98159.1"/>
    <property type="molecule type" value="Transcribed_RNA"/>
</dbReference>
<dbReference type="AlphaFoldDB" id="A0A0A9XY02"/>
<dbReference type="UniPathway" id="UPA00098">
    <property type="reaction ID" value="UER00358"/>
</dbReference>
<dbReference type="GO" id="GO:0055129">
    <property type="term" value="P:L-proline biosynthetic process"/>
    <property type="evidence" value="ECO:0007669"/>
    <property type="project" value="UniProtKB-UniPathway"/>
</dbReference>
<dbReference type="EMBL" id="GBHO01018791">
    <property type="protein sequence ID" value="JAG24813.1"/>
    <property type="molecule type" value="Transcribed_RNA"/>
</dbReference>
<dbReference type="InterPro" id="IPR050103">
    <property type="entry name" value="Class-III_PLP-dep_AT"/>
</dbReference>
<protein>
    <recommendedName>
        <fullName evidence="4 8">Ornithine aminotransferase</fullName>
        <ecNumber evidence="4 8">2.6.1.13</ecNumber>
    </recommendedName>
</protein>
<dbReference type="EMBL" id="GBHO01044189">
    <property type="protein sequence ID" value="JAF99414.1"/>
    <property type="molecule type" value="Transcribed_RNA"/>
</dbReference>
<dbReference type="InterPro" id="IPR005814">
    <property type="entry name" value="Aminotrans_3"/>
</dbReference>
<dbReference type="EMBL" id="GBHO01018790">
    <property type="protein sequence ID" value="JAG24814.1"/>
    <property type="molecule type" value="Transcribed_RNA"/>
</dbReference>
<keyword evidence="7 8" id="KW-0663">Pyridoxal phosphate</keyword>
<keyword evidence="5 8" id="KW-0032">Aminotransferase</keyword>
<evidence type="ECO:0000256" key="8">
    <source>
        <dbReference type="RuleBase" id="RU365036"/>
    </source>
</evidence>
<comment type="cofactor">
    <cofactor evidence="1 8">
        <name>pyridoxal 5'-phosphate</name>
        <dbReference type="ChEBI" id="CHEBI:597326"/>
    </cofactor>
</comment>
<dbReference type="InterPro" id="IPR015422">
    <property type="entry name" value="PyrdxlP-dep_Trfase_small"/>
</dbReference>
<dbReference type="GO" id="GO:0004587">
    <property type="term" value="F:ornithine aminotransferase activity"/>
    <property type="evidence" value="ECO:0007669"/>
    <property type="project" value="UniProtKB-EC"/>
</dbReference>
<reference evidence="12" key="1">
    <citation type="journal article" date="2014" name="PLoS ONE">
        <title>Transcriptome-Based Identification of ABC Transporters in the Western Tarnished Plant Bug Lygus hesperus.</title>
        <authorList>
            <person name="Hull J.J."/>
            <person name="Chaney K."/>
            <person name="Geib S.M."/>
            <person name="Fabrick J.A."/>
            <person name="Brent C.S."/>
            <person name="Walsh D."/>
            <person name="Lavine L.C."/>
        </authorList>
    </citation>
    <scope>NUCLEOTIDE SEQUENCE</scope>
</reference>
<name>A0A0A9XY02_LYGHE</name>
<dbReference type="PANTHER" id="PTHR11986">
    <property type="entry name" value="AMINOTRANSFERASE CLASS III"/>
    <property type="match status" value="1"/>
</dbReference>
<accession>A0A0A9XY02</accession>
<sequence>MCNQRYRDTVCKNTHTAIKIARKYTYEILGVPDNQAIILSATSCFHGRTYPQHHGNPHTCTIRVRTAQHYTGTLQAVSMSTDPEAREHFGPLVPGHVKVRYNDLEDLEAKLQEYNGRVAGFLVEPIQGEAGIIVPDDGYLRKSYELCKKYNTLYIGDEIQSGIGRSGKLLANDYEQVKPDILILGKSLTGGVCIASAVLASAQVMQVMTPGIHGSTYGGNPLSCAVSVEALKALKEENMIENSYKQGQKFRQGMVELQQQYPEILTNVRGKGLFNGITLNPTYEKTATDLC</sequence>
<evidence type="ECO:0000313" key="13">
    <source>
        <dbReference type="EMBL" id="JAQ04546.1"/>
    </source>
</evidence>
<evidence type="ECO:0000313" key="11">
    <source>
        <dbReference type="EMBL" id="JAG24813.1"/>
    </source>
</evidence>
<evidence type="ECO:0000256" key="3">
    <source>
        <dbReference type="ARBA" id="ARBA00008954"/>
    </source>
</evidence>
<dbReference type="GO" id="GO:0042802">
    <property type="term" value="F:identical protein binding"/>
    <property type="evidence" value="ECO:0007669"/>
    <property type="project" value="TreeGrafter"/>
</dbReference>
<evidence type="ECO:0000256" key="6">
    <source>
        <dbReference type="ARBA" id="ARBA00022679"/>
    </source>
</evidence>
<evidence type="ECO:0000256" key="7">
    <source>
        <dbReference type="ARBA" id="ARBA00022898"/>
    </source>
</evidence>
<evidence type="ECO:0000256" key="1">
    <source>
        <dbReference type="ARBA" id="ARBA00001933"/>
    </source>
</evidence>
<dbReference type="GO" id="GO:0030170">
    <property type="term" value="F:pyridoxal phosphate binding"/>
    <property type="evidence" value="ECO:0007669"/>
    <property type="project" value="InterPro"/>
</dbReference>
<dbReference type="SUPFAM" id="SSF53383">
    <property type="entry name" value="PLP-dependent transferases"/>
    <property type="match status" value="1"/>
</dbReference>
<dbReference type="InterPro" id="IPR049704">
    <property type="entry name" value="Aminotrans_3_PPA_site"/>
</dbReference>
<dbReference type="FunFam" id="3.40.640.10:FF:000011">
    <property type="entry name" value="Ornithine aminotransferase"/>
    <property type="match status" value="1"/>
</dbReference>
<keyword evidence="6 8" id="KW-0808">Transferase</keyword>
<evidence type="ECO:0000313" key="12">
    <source>
        <dbReference type="EMBL" id="JAG24814.1"/>
    </source>
</evidence>
<evidence type="ECO:0000313" key="9">
    <source>
        <dbReference type="EMBL" id="JAF98159.1"/>
    </source>
</evidence>
<dbReference type="EC" id="2.6.1.13" evidence="4 8"/>
<dbReference type="Gene3D" id="3.40.640.10">
    <property type="entry name" value="Type I PLP-dependent aspartate aminotransferase-like (Major domain)"/>
    <property type="match status" value="1"/>
</dbReference>
<evidence type="ECO:0000256" key="4">
    <source>
        <dbReference type="ARBA" id="ARBA00012924"/>
    </source>
</evidence>
<dbReference type="Pfam" id="PF00202">
    <property type="entry name" value="Aminotran_3"/>
    <property type="match status" value="1"/>
</dbReference>
<dbReference type="EMBL" id="GDHC01014083">
    <property type="protein sequence ID" value="JAQ04546.1"/>
    <property type="molecule type" value="Transcribed_RNA"/>
</dbReference>
<comment type="catalytic activity">
    <reaction evidence="8">
        <text>a 2-oxocarboxylate + L-ornithine = L-glutamate 5-semialdehyde + an L-alpha-amino acid</text>
        <dbReference type="Rhea" id="RHEA:13877"/>
        <dbReference type="ChEBI" id="CHEBI:35179"/>
        <dbReference type="ChEBI" id="CHEBI:46911"/>
        <dbReference type="ChEBI" id="CHEBI:58066"/>
        <dbReference type="ChEBI" id="CHEBI:59869"/>
        <dbReference type="EC" id="2.6.1.13"/>
    </reaction>
</comment>
<reference evidence="13" key="3">
    <citation type="journal article" date="2016" name="Gigascience">
        <title>De novo construction of an expanded transcriptome assembly for the western tarnished plant bug, Lygus hesperus.</title>
        <authorList>
            <person name="Tassone E.E."/>
            <person name="Geib S.M."/>
            <person name="Hall B."/>
            <person name="Fabrick J.A."/>
            <person name="Brent C.S."/>
            <person name="Hull J.J."/>
        </authorList>
    </citation>
    <scope>NUCLEOTIDE SEQUENCE</scope>
</reference>